<comment type="caution">
    <text evidence="1">The sequence shown here is derived from an EMBL/GenBank/DDBJ whole genome shotgun (WGS) entry which is preliminary data.</text>
</comment>
<gene>
    <name evidence="1" type="ORF">NCS57_00329800</name>
</gene>
<keyword evidence="2" id="KW-1185">Reference proteome</keyword>
<name>A0ACC0RDU4_9HYPO</name>
<dbReference type="EMBL" id="CM046504">
    <property type="protein sequence ID" value="KAI8680487.1"/>
    <property type="molecule type" value="Genomic_DNA"/>
</dbReference>
<reference evidence="1" key="1">
    <citation type="submission" date="2022-06" db="EMBL/GenBank/DDBJ databases">
        <title>Fusarium solani species complex genomes reveal bases of compartmentalisation and animal pathogenesis.</title>
        <authorList>
            <person name="Tsai I.J."/>
        </authorList>
    </citation>
    <scope>NUCLEOTIDE SEQUENCE</scope>
    <source>
        <strain evidence="1">Fu6.1</strain>
    </source>
</reference>
<evidence type="ECO:0000313" key="2">
    <source>
        <dbReference type="Proteomes" id="UP001065298"/>
    </source>
</evidence>
<evidence type="ECO:0000313" key="1">
    <source>
        <dbReference type="EMBL" id="KAI8680487.1"/>
    </source>
</evidence>
<proteinExistence type="predicted"/>
<accession>A0ACC0RDU4</accession>
<protein>
    <submittedName>
        <fullName evidence="1">Fmn-dependent dehydrogenase</fullName>
    </submittedName>
</protein>
<dbReference type="Proteomes" id="UP001065298">
    <property type="component" value="Chromosome 2"/>
</dbReference>
<sequence length="405" mass="43706">MISSSQHVRSQKRPPYASHISKTYEDGIFKDKLPIVTTDPNLLEEQARQVMGNKPFGYIYGGAGEMSSVDENRLAFRRWRIVPRVLKPCAPRDLRVKLFGATYDSPLLMAPIGVQGTFHPSGEKGLSAACAELGIPYSLSTAATSSIEDVAAACGSHPRWYQLYWPKDDDITKSLLGRAKASGYSTLIVTLDTVSVAWRPQDLNIANLPFLEGVGNAVGFSDPVFRAKFADKNNGDSPEDVPVAASRYWISEVFSGEHHSWEDLALLRKHWDGPMVLKGVLSVEDARLALKHGMDGVIVSNHGGRQLDGSVSSLEMLPEIVGTVGSEMTVMFDSGIRTGSDMIKALALGAKGVFVGRPAIYGLGIAGKEGAKSVLAGLLADLDQSMGISGFASIDELQRTILRKA</sequence>
<organism evidence="1 2">
    <name type="scientific">Fusarium keratoplasticum</name>
    <dbReference type="NCBI Taxonomy" id="1328300"/>
    <lineage>
        <taxon>Eukaryota</taxon>
        <taxon>Fungi</taxon>
        <taxon>Dikarya</taxon>
        <taxon>Ascomycota</taxon>
        <taxon>Pezizomycotina</taxon>
        <taxon>Sordariomycetes</taxon>
        <taxon>Hypocreomycetidae</taxon>
        <taxon>Hypocreales</taxon>
        <taxon>Nectriaceae</taxon>
        <taxon>Fusarium</taxon>
        <taxon>Fusarium solani species complex</taxon>
    </lineage>
</organism>